<comment type="caution">
    <text evidence="4">The sequence shown here is derived from an EMBL/GenBank/DDBJ whole genome shotgun (WGS) entry which is preliminary data.</text>
</comment>
<accession>A0A6A4C292</accession>
<evidence type="ECO:0000313" key="2">
    <source>
        <dbReference type="EMBL" id="KAE8973068.1"/>
    </source>
</evidence>
<dbReference type="EMBL" id="QXFV01003498">
    <property type="protein sequence ID" value="KAE8976216.1"/>
    <property type="molecule type" value="Genomic_DNA"/>
</dbReference>
<dbReference type="EMBL" id="QXFT01003612">
    <property type="protein sequence ID" value="KAE9284149.1"/>
    <property type="molecule type" value="Genomic_DNA"/>
</dbReference>
<dbReference type="Proteomes" id="UP000434957">
    <property type="component" value="Unassembled WGS sequence"/>
</dbReference>
<evidence type="ECO:0000256" key="1">
    <source>
        <dbReference type="SAM" id="MobiDB-lite"/>
    </source>
</evidence>
<dbReference type="AlphaFoldDB" id="A0A6A4C292"/>
<dbReference type="Proteomes" id="UP000429607">
    <property type="component" value="Unassembled WGS sequence"/>
</dbReference>
<feature type="compositionally biased region" description="Basic and acidic residues" evidence="1">
    <location>
        <begin position="111"/>
        <end position="120"/>
    </location>
</feature>
<name>A0A6A4C292_9STRA</name>
<evidence type="ECO:0000313" key="3">
    <source>
        <dbReference type="EMBL" id="KAE8976216.1"/>
    </source>
</evidence>
<evidence type="ECO:0000313" key="4">
    <source>
        <dbReference type="EMBL" id="KAE9284149.1"/>
    </source>
</evidence>
<gene>
    <name evidence="3" type="ORF">PR001_g25482</name>
    <name evidence="2" type="ORF">PR002_g26315</name>
    <name evidence="4" type="ORF">PR003_g26927</name>
</gene>
<proteinExistence type="predicted"/>
<feature type="region of interest" description="Disordered" evidence="1">
    <location>
        <begin position="54"/>
        <end position="120"/>
    </location>
</feature>
<evidence type="ECO:0000313" key="7">
    <source>
        <dbReference type="Proteomes" id="UP000435112"/>
    </source>
</evidence>
<organism evidence="4 6">
    <name type="scientific">Phytophthora rubi</name>
    <dbReference type="NCBI Taxonomy" id="129364"/>
    <lineage>
        <taxon>Eukaryota</taxon>
        <taxon>Sar</taxon>
        <taxon>Stramenopiles</taxon>
        <taxon>Oomycota</taxon>
        <taxon>Peronosporomycetes</taxon>
        <taxon>Peronosporales</taxon>
        <taxon>Peronosporaceae</taxon>
        <taxon>Phytophthora</taxon>
    </lineage>
</organism>
<dbReference type="Proteomes" id="UP000435112">
    <property type="component" value="Unassembled WGS sequence"/>
</dbReference>
<evidence type="ECO:0000313" key="6">
    <source>
        <dbReference type="Proteomes" id="UP000434957"/>
    </source>
</evidence>
<dbReference type="EMBL" id="QXFU01003741">
    <property type="protein sequence ID" value="KAE8973068.1"/>
    <property type="molecule type" value="Genomic_DNA"/>
</dbReference>
<evidence type="ECO:0000313" key="5">
    <source>
        <dbReference type="Proteomes" id="UP000429607"/>
    </source>
</evidence>
<reference evidence="4 6" key="1">
    <citation type="submission" date="2018-08" db="EMBL/GenBank/DDBJ databases">
        <title>Genomic investigation of the strawberry pathogen Phytophthora fragariae indicates pathogenicity is determined by transcriptional variation in three key races.</title>
        <authorList>
            <person name="Adams T.M."/>
            <person name="Armitage A.D."/>
            <person name="Sobczyk M.K."/>
            <person name="Bates H.J."/>
            <person name="Dunwell J.M."/>
            <person name="Nellist C.F."/>
            <person name="Harrison R.J."/>
        </authorList>
    </citation>
    <scope>NUCLEOTIDE SEQUENCE [LARGE SCALE GENOMIC DNA]</scope>
    <source>
        <strain evidence="3 5">SCRP249</strain>
        <strain evidence="2 7">SCRP324</strain>
        <strain evidence="4 6">SCRP333</strain>
    </source>
</reference>
<keyword evidence="6" id="KW-1185">Reference proteome</keyword>
<protein>
    <submittedName>
        <fullName evidence="4">Uncharacterized protein</fullName>
    </submittedName>
</protein>
<sequence length="120" mass="12663">MLRDLVEEDTAADGVTTNVEAPGVTASVNIVLARASNEEAVERTVESATLGPDSRAVQMAGPGPGSAAPGKVTATESRVRRLRDLHRQSRSNGGGRSRRDLAVAKTRMKRRSDAGVKKPT</sequence>